<dbReference type="InterPro" id="IPR011434">
    <property type="entry name" value="Ltp-like_HTH"/>
</dbReference>
<dbReference type="EMBL" id="OW659496">
    <property type="protein sequence ID" value="CAH2761844.1"/>
    <property type="molecule type" value="Genomic_DNA"/>
</dbReference>
<evidence type="ECO:0000256" key="2">
    <source>
        <dbReference type="SAM" id="Phobius"/>
    </source>
</evidence>
<feature type="domain" description="Putative host cell surface-exposed lipoprotein Ltp-like HTH region" evidence="3">
    <location>
        <begin position="150"/>
        <end position="197"/>
    </location>
</feature>
<keyword evidence="2" id="KW-0472">Membrane</keyword>
<protein>
    <submittedName>
        <fullName evidence="5">Ltp family lipoprotein</fullName>
    </submittedName>
</protein>
<proteinExistence type="predicted"/>
<dbReference type="EMBL" id="OW659477">
    <property type="protein sequence ID" value="CAH2761853.1"/>
    <property type="molecule type" value="Genomic_DNA"/>
</dbReference>
<dbReference type="InterPro" id="IPR036388">
    <property type="entry name" value="WH-like_DNA-bd_sf"/>
</dbReference>
<keyword evidence="2" id="KW-0812">Transmembrane</keyword>
<dbReference type="GeneID" id="89528955"/>
<feature type="region of interest" description="Disordered" evidence="1">
    <location>
        <begin position="53"/>
        <end position="95"/>
    </location>
</feature>
<keyword evidence="2" id="KW-1133">Transmembrane helix</keyword>
<keyword evidence="5" id="KW-0449">Lipoprotein</keyword>
<sequence>MEALFGTLGILGFTVGIILLIISLIKKSSKKRPLFIVITSIVLFGIAMANSTTPESTKDKETVAQPTKETQKDIKDETKEESKEETTKTEPVKEKESVPIEYKNALIKGQQYAERMYMSERGVYDQLVSEYGENFPEEAAQYAIENIKADYNKNALEKAKTYQSRMSMSRDSIWEQLVSEHGENFTEEQANYALENLPN</sequence>
<dbReference type="RefSeq" id="WP_013852767.1">
    <property type="nucleotide sequence ID" value="NZ_OW659477.1"/>
</dbReference>
<evidence type="ECO:0000313" key="6">
    <source>
        <dbReference type="Proteomes" id="UP001154095"/>
    </source>
</evidence>
<feature type="domain" description="Putative host cell surface-exposed lipoprotein Ltp-like HTH region" evidence="3">
    <location>
        <begin position="101"/>
        <end position="147"/>
    </location>
</feature>
<dbReference type="Gene3D" id="1.10.10.10">
    <property type="entry name" value="Winged helix-like DNA-binding domain superfamily/Winged helix DNA-binding domain"/>
    <property type="match status" value="2"/>
</dbReference>
<dbReference type="AlphaFoldDB" id="A0AAU9VIA7"/>
<feature type="transmembrane region" description="Helical" evidence="2">
    <location>
        <begin position="32"/>
        <end position="49"/>
    </location>
</feature>
<feature type="transmembrane region" description="Helical" evidence="2">
    <location>
        <begin position="6"/>
        <end position="25"/>
    </location>
</feature>
<dbReference type="Pfam" id="PF07553">
    <property type="entry name" value="Lipoprotein_Ltp"/>
    <property type="match status" value="2"/>
</dbReference>
<gene>
    <name evidence="5" type="ORF">ERYAMS2_00914</name>
    <name evidence="4" type="ORF">ERYAMS_00620</name>
</gene>
<evidence type="ECO:0000313" key="7">
    <source>
        <dbReference type="Proteomes" id="UP001154111"/>
    </source>
</evidence>
<evidence type="ECO:0000313" key="4">
    <source>
        <dbReference type="EMBL" id="CAH2761844.1"/>
    </source>
</evidence>
<reference evidence="5" key="1">
    <citation type="submission" date="2022-04" db="EMBL/GenBank/DDBJ databases">
        <authorList>
            <person name="Forde T."/>
        </authorList>
    </citation>
    <scope>NUCLEOTIDE SEQUENCE</scope>
    <source>
        <strain evidence="5">A18Y016a</strain>
        <strain evidence="4">A18Y020d</strain>
    </source>
</reference>
<evidence type="ECO:0000259" key="3">
    <source>
        <dbReference type="Pfam" id="PF07553"/>
    </source>
</evidence>
<keyword evidence="6" id="KW-1185">Reference proteome</keyword>
<evidence type="ECO:0000313" key="5">
    <source>
        <dbReference type="EMBL" id="CAH2761853.1"/>
    </source>
</evidence>
<feature type="compositionally biased region" description="Basic and acidic residues" evidence="1">
    <location>
        <begin position="69"/>
        <end position="95"/>
    </location>
</feature>
<name>A0AAU9VIA7_9FIRM</name>
<dbReference type="Proteomes" id="UP001154111">
    <property type="component" value="Chromosome"/>
</dbReference>
<organism evidence="5 7">
    <name type="scientific">Erysipelothrix amsterdamensis</name>
    <dbReference type="NCBI Taxonomy" id="2929157"/>
    <lineage>
        <taxon>Bacteria</taxon>
        <taxon>Bacillati</taxon>
        <taxon>Bacillota</taxon>
        <taxon>Erysipelotrichia</taxon>
        <taxon>Erysipelotrichales</taxon>
        <taxon>Erysipelotrichaceae</taxon>
        <taxon>Erysipelothrix</taxon>
    </lineage>
</organism>
<evidence type="ECO:0000256" key="1">
    <source>
        <dbReference type="SAM" id="MobiDB-lite"/>
    </source>
</evidence>
<accession>A0AAU9VIA7</accession>
<dbReference type="Proteomes" id="UP001154095">
    <property type="component" value="Chromosome"/>
</dbReference>